<accession>A0ABR3TDS6</accession>
<dbReference type="PANTHER" id="PTHR38167:SF1">
    <property type="entry name" value="C2H2-TYPE DOMAIN-CONTAINING PROTEIN"/>
    <property type="match status" value="1"/>
</dbReference>
<keyword evidence="2" id="KW-1185">Reference proteome</keyword>
<evidence type="ECO:0000313" key="1">
    <source>
        <dbReference type="EMBL" id="KAL1637582.1"/>
    </source>
</evidence>
<dbReference type="Proteomes" id="UP001521184">
    <property type="component" value="Unassembled WGS sequence"/>
</dbReference>
<proteinExistence type="predicted"/>
<sequence>MSSPSSQQALVDAIHAASPELVREILLRIAFVDRPCREAVEQEFLVQTVQSSFSRLSWDGSSPPSQERSSSTKRRRYESCARCAREYDVTKNDGEACRWHPGNLVVNWNTGSWKYHREERDGAIDSAESRVKFPERFLWSCCGMQGDVKGVGCQAGHHAEPGYSDKRVCQSDECDSMEM</sequence>
<gene>
    <name evidence="1" type="ORF">SLS58_009255</name>
</gene>
<reference evidence="1 2" key="1">
    <citation type="journal article" date="2023" name="Plant Dis.">
        <title>First Report of Diplodia intermedia Causing Canker and Dieback Diseases on Apple Trees in Canada.</title>
        <authorList>
            <person name="Ellouze W."/>
            <person name="Ilyukhin E."/>
            <person name="Sulman M."/>
            <person name="Ali S."/>
        </authorList>
    </citation>
    <scope>NUCLEOTIDE SEQUENCE [LARGE SCALE GENOMIC DNA]</scope>
    <source>
        <strain evidence="1 2">M45-28</strain>
    </source>
</reference>
<evidence type="ECO:0000313" key="2">
    <source>
        <dbReference type="Proteomes" id="UP001521184"/>
    </source>
</evidence>
<name>A0ABR3TDS6_9PEZI</name>
<protein>
    <submittedName>
        <fullName evidence="1">Uncharacterized protein</fullName>
    </submittedName>
</protein>
<dbReference type="EMBL" id="JAKEKT020000088">
    <property type="protein sequence ID" value="KAL1637582.1"/>
    <property type="molecule type" value="Genomic_DNA"/>
</dbReference>
<comment type="caution">
    <text evidence="1">The sequence shown here is derived from an EMBL/GenBank/DDBJ whole genome shotgun (WGS) entry which is preliminary data.</text>
</comment>
<dbReference type="PANTHER" id="PTHR38167">
    <property type="entry name" value="C2H2-TYPE DOMAIN-CONTAINING PROTEIN"/>
    <property type="match status" value="1"/>
</dbReference>
<organism evidence="1 2">
    <name type="scientific">Diplodia intermedia</name>
    <dbReference type="NCBI Taxonomy" id="856260"/>
    <lineage>
        <taxon>Eukaryota</taxon>
        <taxon>Fungi</taxon>
        <taxon>Dikarya</taxon>
        <taxon>Ascomycota</taxon>
        <taxon>Pezizomycotina</taxon>
        <taxon>Dothideomycetes</taxon>
        <taxon>Dothideomycetes incertae sedis</taxon>
        <taxon>Botryosphaeriales</taxon>
        <taxon>Botryosphaeriaceae</taxon>
        <taxon>Diplodia</taxon>
    </lineage>
</organism>